<accession>A0AAE0FMM5</accession>
<protein>
    <submittedName>
        <fullName evidence="1">Uncharacterized protein</fullName>
    </submittedName>
</protein>
<proteinExistence type="predicted"/>
<dbReference type="AlphaFoldDB" id="A0AAE0FMM5"/>
<dbReference type="Proteomes" id="UP001190700">
    <property type="component" value="Unassembled WGS sequence"/>
</dbReference>
<reference evidence="1 2" key="1">
    <citation type="journal article" date="2015" name="Genome Biol. Evol.">
        <title>Comparative Genomics of a Bacterivorous Green Alga Reveals Evolutionary Causalities and Consequences of Phago-Mixotrophic Mode of Nutrition.</title>
        <authorList>
            <person name="Burns J.A."/>
            <person name="Paasch A."/>
            <person name="Narechania A."/>
            <person name="Kim E."/>
        </authorList>
    </citation>
    <scope>NUCLEOTIDE SEQUENCE [LARGE SCALE GENOMIC DNA]</scope>
    <source>
        <strain evidence="1 2">PLY_AMNH</strain>
    </source>
</reference>
<sequence>MELSNAAEISASEAIHLDVNQAEGLVCIRGKVALPAGKSRFAPILRSSQNPAEKGVVLEETEKYVYQEIMSPLRRLSSCNILDALPQPTIYFWCTPPLLDSAAIHFSLLSILLWHSFLDALPRTIIHFWCTPSP</sequence>
<dbReference type="EMBL" id="LGRX02016239">
    <property type="protein sequence ID" value="KAK3262393.1"/>
    <property type="molecule type" value="Genomic_DNA"/>
</dbReference>
<evidence type="ECO:0000313" key="1">
    <source>
        <dbReference type="EMBL" id="KAK3262393.1"/>
    </source>
</evidence>
<comment type="caution">
    <text evidence="1">The sequence shown here is derived from an EMBL/GenBank/DDBJ whole genome shotgun (WGS) entry which is preliminary data.</text>
</comment>
<name>A0AAE0FMM5_9CHLO</name>
<evidence type="ECO:0000313" key="2">
    <source>
        <dbReference type="Proteomes" id="UP001190700"/>
    </source>
</evidence>
<gene>
    <name evidence="1" type="ORF">CYMTET_28748</name>
</gene>
<keyword evidence="2" id="KW-1185">Reference proteome</keyword>
<organism evidence="1 2">
    <name type="scientific">Cymbomonas tetramitiformis</name>
    <dbReference type="NCBI Taxonomy" id="36881"/>
    <lineage>
        <taxon>Eukaryota</taxon>
        <taxon>Viridiplantae</taxon>
        <taxon>Chlorophyta</taxon>
        <taxon>Pyramimonadophyceae</taxon>
        <taxon>Pyramimonadales</taxon>
        <taxon>Pyramimonadaceae</taxon>
        <taxon>Cymbomonas</taxon>
    </lineage>
</organism>